<sequence>MPQVTSPGPVHEAGPSKRTQETLEFMQLGANIFQIGSQLAQGFAQYRFDRAKSNMEFRFKIAEARKMPWIEIMEADKEGMIKDLKELGNPDPEGTYQRLYDTPPSLEELGYLTRQGKTVEWAQGGALPGKGGLPDPISSTFGYLQSTSAQGQPDQVGQTLTAETFGPSGEKAAPPAKTTQQVQQKPRTSYGSPFDVFEEIYQEVLGEGLSPGDQRFWNEVRLRSYDPTREGYEEYPEVPNWDAAFKQYSRLKLTGKATGPEEAEWLRGQQKERINRAEPSKAPVVTVSPDVHKMANVGEVTAGTLETANKFVFTEDVKKLSVPGAVYQSLKKSNFVNMDERAFYEYQQKNNPNVPAEMKSATYGQFYKWFASEGNWSTLGEFVIPSAATMSLSGGRQNTVQDKFNDASSSYDVDDKTTTDNKVRQAVTIGTPNMGWNKWKESIRSMSREQQEDLQLRSWGYDEVELSKTKNRGERQKVLQVIDSAIAQSFDPKAVNVAESRARIRESDARAAYNEEMTEMMRFQRMVADEAYKAGPGEPTVPPELKKYASDLYASVSKEMPEIKMDANGVPIITDPNVQRDYKMLEWLASFIKGVKVQTITSYMDRAFFLLQWALGPKIRGPIGPSGGVPAEGGGAEDTAFEQLGF</sequence>
<evidence type="ECO:0000313" key="2">
    <source>
        <dbReference type="EMBL" id="QJA76015.1"/>
    </source>
</evidence>
<accession>A0A6M3K5D9</accession>
<feature type="region of interest" description="Disordered" evidence="1">
    <location>
        <begin position="165"/>
        <end position="189"/>
    </location>
</feature>
<gene>
    <name evidence="2" type="ORF">MM415A01612_0013</name>
</gene>
<dbReference type="AlphaFoldDB" id="A0A6M3K5D9"/>
<feature type="compositionally biased region" description="Polar residues" evidence="1">
    <location>
        <begin position="177"/>
        <end position="189"/>
    </location>
</feature>
<organism evidence="2">
    <name type="scientific">viral metagenome</name>
    <dbReference type="NCBI Taxonomy" id="1070528"/>
    <lineage>
        <taxon>unclassified sequences</taxon>
        <taxon>metagenomes</taxon>
        <taxon>organismal metagenomes</taxon>
    </lineage>
</organism>
<proteinExistence type="predicted"/>
<dbReference type="EMBL" id="MT142199">
    <property type="protein sequence ID" value="QJA76015.1"/>
    <property type="molecule type" value="Genomic_DNA"/>
</dbReference>
<evidence type="ECO:0000256" key="1">
    <source>
        <dbReference type="SAM" id="MobiDB-lite"/>
    </source>
</evidence>
<name>A0A6M3K5D9_9ZZZZ</name>
<reference evidence="2" key="1">
    <citation type="submission" date="2020-03" db="EMBL/GenBank/DDBJ databases">
        <title>The deep terrestrial virosphere.</title>
        <authorList>
            <person name="Holmfeldt K."/>
            <person name="Nilsson E."/>
            <person name="Simone D."/>
            <person name="Lopez-Fernandez M."/>
            <person name="Wu X."/>
            <person name="de Brujin I."/>
            <person name="Lundin D."/>
            <person name="Andersson A."/>
            <person name="Bertilsson S."/>
            <person name="Dopson M."/>
        </authorList>
    </citation>
    <scope>NUCLEOTIDE SEQUENCE</scope>
    <source>
        <strain evidence="2">MM415A01612</strain>
    </source>
</reference>
<protein>
    <submittedName>
        <fullName evidence="2">Uncharacterized protein</fullName>
    </submittedName>
</protein>